<name>H3KBF3_9BURK</name>
<evidence type="ECO:0000313" key="8">
    <source>
        <dbReference type="EMBL" id="EHY32586.1"/>
    </source>
</evidence>
<evidence type="ECO:0000259" key="7">
    <source>
        <dbReference type="PROSITE" id="PS51724"/>
    </source>
</evidence>
<keyword evidence="2 4" id="KW-0456">Lyase</keyword>
<evidence type="ECO:0000256" key="2">
    <source>
        <dbReference type="ARBA" id="ARBA00023239"/>
    </source>
</evidence>
<evidence type="ECO:0000256" key="3">
    <source>
        <dbReference type="ARBA" id="ARBA00023316"/>
    </source>
</evidence>
<evidence type="ECO:0000256" key="6">
    <source>
        <dbReference type="SAM" id="SignalP"/>
    </source>
</evidence>
<keyword evidence="8" id="KW-0132">Cell division</keyword>
<dbReference type="AlphaFoldDB" id="H3KBF3"/>
<dbReference type="GO" id="GO:0071555">
    <property type="term" value="P:cell wall organization"/>
    <property type="evidence" value="ECO:0007669"/>
    <property type="project" value="UniProtKB-KW"/>
</dbReference>
<dbReference type="GO" id="GO:0005886">
    <property type="term" value="C:plasma membrane"/>
    <property type="evidence" value="ECO:0007669"/>
    <property type="project" value="UniProtKB-SubCell"/>
</dbReference>
<evidence type="ECO:0000313" key="9">
    <source>
        <dbReference type="Proteomes" id="UP000004956"/>
    </source>
</evidence>
<keyword evidence="4" id="KW-0449">Lipoprotein</keyword>
<proteinExistence type="inferred from homology"/>
<dbReference type="Pfam" id="PF03330">
    <property type="entry name" value="DPBB_1"/>
    <property type="match status" value="1"/>
</dbReference>
<dbReference type="SUPFAM" id="SSF50685">
    <property type="entry name" value="Barwin-like endoglucanases"/>
    <property type="match status" value="1"/>
</dbReference>
<dbReference type="InterPro" id="IPR007730">
    <property type="entry name" value="SPOR-like_dom"/>
</dbReference>
<comment type="subcellular location">
    <subcellularLocation>
        <location evidence="4">Cell membrane</location>
        <topology evidence="4">Lipid-anchor</topology>
    </subcellularLocation>
</comment>
<evidence type="ECO:0000256" key="5">
    <source>
        <dbReference type="RuleBase" id="RU003495"/>
    </source>
</evidence>
<evidence type="ECO:0000256" key="1">
    <source>
        <dbReference type="ARBA" id="ARBA00022729"/>
    </source>
</evidence>
<dbReference type="GO" id="GO:0051301">
    <property type="term" value="P:cell division"/>
    <property type="evidence" value="ECO:0007669"/>
    <property type="project" value="UniProtKB-KW"/>
</dbReference>
<keyword evidence="9" id="KW-1185">Reference proteome</keyword>
<dbReference type="InterPro" id="IPR009009">
    <property type="entry name" value="RlpA-like_DPBB"/>
</dbReference>
<dbReference type="Proteomes" id="UP000004956">
    <property type="component" value="Unassembled WGS sequence"/>
</dbReference>
<dbReference type="PANTHER" id="PTHR34183">
    <property type="entry name" value="ENDOLYTIC PEPTIDOGLYCAN TRANSGLYCOSYLASE RLPA"/>
    <property type="match status" value="1"/>
</dbReference>
<dbReference type="InterPro" id="IPR034718">
    <property type="entry name" value="RlpA"/>
</dbReference>
<dbReference type="EMBL" id="AFBQ01000002">
    <property type="protein sequence ID" value="EHY32586.1"/>
    <property type="molecule type" value="Genomic_DNA"/>
</dbReference>
<feature type="signal peptide" evidence="6">
    <location>
        <begin position="1"/>
        <end position="25"/>
    </location>
</feature>
<keyword evidence="4" id="KW-0564">Palmitate</keyword>
<dbReference type="FunFam" id="2.40.40.10:FF:000003">
    <property type="entry name" value="Endolytic peptidoglycan transglycosylase RlpA"/>
    <property type="match status" value="1"/>
</dbReference>
<dbReference type="OrthoDB" id="9779128at2"/>
<comment type="similarity">
    <text evidence="4 5">Belongs to the RlpA family.</text>
</comment>
<dbReference type="Gene3D" id="3.30.70.1070">
    <property type="entry name" value="Sporulation related repeat"/>
    <property type="match status" value="1"/>
</dbReference>
<keyword evidence="3 4" id="KW-0961">Cell wall biogenesis/degradation</keyword>
<keyword evidence="1 6" id="KW-0732">Signal</keyword>
<dbReference type="PROSITE" id="PS51724">
    <property type="entry name" value="SPOR"/>
    <property type="match status" value="1"/>
</dbReference>
<dbReference type="HOGENOM" id="CLU_042923_3_2_4"/>
<dbReference type="InterPro" id="IPR012997">
    <property type="entry name" value="RplA"/>
</dbReference>
<dbReference type="HAMAP" id="MF_02071">
    <property type="entry name" value="RlpA"/>
    <property type="match status" value="1"/>
</dbReference>
<dbReference type="PROSITE" id="PS51257">
    <property type="entry name" value="PROKAR_LIPOPROTEIN"/>
    <property type="match status" value="1"/>
</dbReference>
<comment type="function">
    <text evidence="4">Lytic transglycosylase with a strong preference for naked glycan strands that lack stem peptides.</text>
</comment>
<keyword evidence="4" id="KW-0472">Membrane</keyword>
<dbReference type="NCBIfam" id="TIGR00413">
    <property type="entry name" value="rlpA"/>
    <property type="match status" value="1"/>
</dbReference>
<dbReference type="InterPro" id="IPR036908">
    <property type="entry name" value="RlpA-like_sf"/>
</dbReference>
<reference evidence="8 9" key="1">
    <citation type="submission" date="2011-11" db="EMBL/GenBank/DDBJ databases">
        <authorList>
            <person name="Weinstock G."/>
            <person name="Sodergren E."/>
            <person name="Clifton S."/>
            <person name="Fulton L."/>
            <person name="Fulton B."/>
            <person name="Courtney L."/>
            <person name="Fronick C."/>
            <person name="Harrison M."/>
            <person name="Strong C."/>
            <person name="Farmer C."/>
            <person name="Delahaunty K."/>
            <person name="Markovic C."/>
            <person name="Hall O."/>
            <person name="Minx P."/>
            <person name="Tomlinson C."/>
            <person name="Mitreva M."/>
            <person name="Hou S."/>
            <person name="Chen J."/>
            <person name="Wollam A."/>
            <person name="Pepin K.H."/>
            <person name="Johnson M."/>
            <person name="Bhonagiri V."/>
            <person name="Zhang X."/>
            <person name="Suruliraj S."/>
            <person name="Warren W."/>
            <person name="Chinwalla A."/>
            <person name="Mardis E.R."/>
            <person name="Wilson R.K."/>
        </authorList>
    </citation>
    <scope>NUCLEOTIDE SEQUENCE [LARGE SCALE GENOMIC DNA]</scope>
    <source>
        <strain evidence="8 9">YIT 11816</strain>
    </source>
</reference>
<accession>H3KBF3</accession>
<keyword evidence="4" id="KW-1003">Cell membrane</keyword>
<organism evidence="8 9">
    <name type="scientific">Sutterella parvirubra YIT 11816</name>
    <dbReference type="NCBI Taxonomy" id="762967"/>
    <lineage>
        <taxon>Bacteria</taxon>
        <taxon>Pseudomonadati</taxon>
        <taxon>Pseudomonadota</taxon>
        <taxon>Betaproteobacteria</taxon>
        <taxon>Burkholderiales</taxon>
        <taxon>Sutterellaceae</taxon>
        <taxon>Sutterella</taxon>
    </lineage>
</organism>
<dbReference type="STRING" id="762967.HMPREF9440_00048"/>
<gene>
    <name evidence="4" type="primary">rlpA</name>
    <name evidence="8" type="ORF">HMPREF9440_00048</name>
</gene>
<protein>
    <recommendedName>
        <fullName evidence="4">Endolytic peptidoglycan transglycosylase RlpA</fullName>
        <ecNumber evidence="4">4.2.2.-</ecNumber>
    </recommendedName>
</protein>
<dbReference type="Pfam" id="PF05036">
    <property type="entry name" value="SPOR"/>
    <property type="match status" value="1"/>
</dbReference>
<feature type="domain" description="SPOR" evidence="7">
    <location>
        <begin position="209"/>
        <end position="290"/>
    </location>
</feature>
<dbReference type="GO" id="GO:0000270">
    <property type="term" value="P:peptidoglycan metabolic process"/>
    <property type="evidence" value="ECO:0007669"/>
    <property type="project" value="UniProtKB-UniRule"/>
</dbReference>
<dbReference type="EC" id="4.2.2.-" evidence="4"/>
<dbReference type="InterPro" id="IPR036680">
    <property type="entry name" value="SPOR-like_sf"/>
</dbReference>
<dbReference type="PANTHER" id="PTHR34183:SF1">
    <property type="entry name" value="ENDOLYTIC PEPTIDOGLYCAN TRANSGLYCOSYLASE RLPA"/>
    <property type="match status" value="1"/>
</dbReference>
<dbReference type="Gene3D" id="2.40.40.10">
    <property type="entry name" value="RlpA-like domain"/>
    <property type="match status" value="1"/>
</dbReference>
<evidence type="ECO:0000256" key="4">
    <source>
        <dbReference type="HAMAP-Rule" id="MF_02071"/>
    </source>
</evidence>
<dbReference type="RefSeq" id="WP_008540348.1">
    <property type="nucleotide sequence ID" value="NZ_JH604836.1"/>
</dbReference>
<dbReference type="GO" id="GO:0008932">
    <property type="term" value="F:lytic endotransglycosylase activity"/>
    <property type="evidence" value="ECO:0007669"/>
    <property type="project" value="UniProtKB-UniRule"/>
</dbReference>
<sequence>MRQRLIRVVLTGAAVSLLSACSFFGSDNGYYQNDGPPVLGGSAANGASPKVEPFYKPSLRPYTVLGKRYVPMTADLPLVQEGIGSWYGKQFHGNKTSTGETYDMYAASAAHTTMPLPSYARVTNLENGKSIVVRVNDRGPFLHNRVIDLSYAAAKSLGYVEKGTARVRIERLTNDQIASGAWKDPSRTAATKVENVVQSAASNVSSVVTAPRSGWSTQIGSFSNAGNAAQFGAHAEAVLASSGRALRVRIVKDGNLYRVVVGEGMSVEAARSTAADVGARLGVGAFAVQK</sequence>
<keyword evidence="8" id="KW-0131">Cell cycle</keyword>
<dbReference type="PATRIC" id="fig|762967.3.peg.44"/>
<dbReference type="CDD" id="cd22268">
    <property type="entry name" value="DPBB_RlpA-like"/>
    <property type="match status" value="1"/>
</dbReference>
<dbReference type="SUPFAM" id="SSF110997">
    <property type="entry name" value="Sporulation related repeat"/>
    <property type="match status" value="1"/>
</dbReference>
<feature type="chain" id="PRO_5009991764" description="Endolytic peptidoglycan transglycosylase RlpA" evidence="6">
    <location>
        <begin position="26"/>
        <end position="290"/>
    </location>
</feature>
<dbReference type="GO" id="GO:0042834">
    <property type="term" value="F:peptidoglycan binding"/>
    <property type="evidence" value="ECO:0007669"/>
    <property type="project" value="InterPro"/>
</dbReference>
<comment type="caution">
    <text evidence="8">The sequence shown here is derived from an EMBL/GenBank/DDBJ whole genome shotgun (WGS) entry which is preliminary data.</text>
</comment>